<sequence length="200" mass="22548">MVLQLQRKHYFSTFLNMQVTLPGYKEGDALVVENPPASSQEDGAELAKPIVRIKQFDGQQGMLVSCGLQLSQARPQADITHLLVDLPGFVSLFPAHQSNNNNSNSYTNNNNNRRNPQYKPGGAIARNYRIVFQNKRYLFQAKHLLDQFELEGNLRVYLKLNENLAKEEEAFRQEEEEKGGLGSSHPISVIDDVNASALDF</sequence>
<reference evidence="2 3" key="1">
    <citation type="journal article" date="2013" name="PLoS ONE">
        <title>Predicting the Proteins of Angomonas deanei, Strigomonas culicis and Their Respective Endosymbionts Reveals New Aspects of the Trypanosomatidae Family.</title>
        <authorList>
            <person name="Motta M.C."/>
            <person name="Martins A.C."/>
            <person name="de Souza S.S."/>
            <person name="Catta-Preta C.M."/>
            <person name="Silva R."/>
            <person name="Klein C.C."/>
            <person name="de Almeida L.G."/>
            <person name="de Lima Cunha O."/>
            <person name="Ciapina L.P."/>
            <person name="Brocchi M."/>
            <person name="Colabardini A.C."/>
            <person name="de Araujo Lima B."/>
            <person name="Machado C.R."/>
            <person name="de Almeida Soares C.M."/>
            <person name="Probst C.M."/>
            <person name="de Menezes C.B."/>
            <person name="Thompson C.E."/>
            <person name="Bartholomeu D.C."/>
            <person name="Gradia D.F."/>
            <person name="Pavoni D.P."/>
            <person name="Grisard E.C."/>
            <person name="Fantinatti-Garboggini F."/>
            <person name="Marchini F.K."/>
            <person name="Rodrigues-Luiz G.F."/>
            <person name="Wagner G."/>
            <person name="Goldman G.H."/>
            <person name="Fietto J.L."/>
            <person name="Elias M.C."/>
            <person name="Goldman M.H."/>
            <person name="Sagot M.F."/>
            <person name="Pereira M."/>
            <person name="Stoco P.H."/>
            <person name="de Mendonca-Neto R.P."/>
            <person name="Teixeira S.M."/>
            <person name="Maciel T.E."/>
            <person name="de Oliveira Mendes T.A."/>
            <person name="Urmenyi T.P."/>
            <person name="de Souza W."/>
            <person name="Schenkman S."/>
            <person name="de Vasconcelos A.T."/>
        </authorList>
    </citation>
    <scope>NUCLEOTIDE SEQUENCE [LARGE SCALE GENOMIC DNA]</scope>
</reference>
<feature type="compositionally biased region" description="Low complexity" evidence="1">
    <location>
        <begin position="99"/>
        <end position="115"/>
    </location>
</feature>
<dbReference type="Proteomes" id="UP000015354">
    <property type="component" value="Unassembled WGS sequence"/>
</dbReference>
<protein>
    <submittedName>
        <fullName evidence="2">Uncharacterized protein</fullName>
    </submittedName>
</protein>
<proteinExistence type="predicted"/>
<comment type="caution">
    <text evidence="2">The sequence shown here is derived from an EMBL/GenBank/DDBJ whole genome shotgun (WGS) entry which is preliminary data.</text>
</comment>
<evidence type="ECO:0000313" key="3">
    <source>
        <dbReference type="Proteomes" id="UP000015354"/>
    </source>
</evidence>
<keyword evidence="3" id="KW-1185">Reference proteome</keyword>
<name>S9TSQ4_9TRYP</name>
<dbReference type="EMBL" id="ATMH01008549">
    <property type="protein sequence ID" value="EPY21432.1"/>
    <property type="molecule type" value="Genomic_DNA"/>
</dbReference>
<gene>
    <name evidence="2" type="ORF">STCU_08549</name>
</gene>
<evidence type="ECO:0000313" key="2">
    <source>
        <dbReference type="EMBL" id="EPY21432.1"/>
    </source>
</evidence>
<accession>S9TSQ4</accession>
<dbReference type="OrthoDB" id="273456at2759"/>
<dbReference type="AlphaFoldDB" id="S9TSQ4"/>
<feature type="region of interest" description="Disordered" evidence="1">
    <location>
        <begin position="99"/>
        <end position="120"/>
    </location>
</feature>
<organism evidence="2 3">
    <name type="scientific">Strigomonas culicis</name>
    <dbReference type="NCBI Taxonomy" id="28005"/>
    <lineage>
        <taxon>Eukaryota</taxon>
        <taxon>Discoba</taxon>
        <taxon>Euglenozoa</taxon>
        <taxon>Kinetoplastea</taxon>
        <taxon>Metakinetoplastina</taxon>
        <taxon>Trypanosomatida</taxon>
        <taxon>Trypanosomatidae</taxon>
        <taxon>Strigomonadinae</taxon>
        <taxon>Strigomonas</taxon>
    </lineage>
</organism>
<evidence type="ECO:0000256" key="1">
    <source>
        <dbReference type="SAM" id="MobiDB-lite"/>
    </source>
</evidence>